<name>A0A0P9Q7I5_PSEA0</name>
<evidence type="ECO:0000256" key="1">
    <source>
        <dbReference type="SAM" id="Coils"/>
    </source>
</evidence>
<keyword evidence="2" id="KW-0472">Membrane</keyword>
<feature type="coiled-coil region" evidence="1">
    <location>
        <begin position="48"/>
        <end position="82"/>
    </location>
</feature>
<organism evidence="3 4">
    <name type="scientific">Pseudomonas amygdali pv. dendropanacis</name>
    <dbReference type="NCBI Taxonomy" id="235272"/>
    <lineage>
        <taxon>Bacteria</taxon>
        <taxon>Pseudomonadati</taxon>
        <taxon>Pseudomonadota</taxon>
        <taxon>Gammaproteobacteria</taxon>
        <taxon>Pseudomonadales</taxon>
        <taxon>Pseudomonadaceae</taxon>
        <taxon>Pseudomonas</taxon>
        <taxon>Pseudomonas amygdali</taxon>
    </lineage>
</organism>
<dbReference type="AlphaFoldDB" id="A0A0P9Q7I5"/>
<sequence length="153" mass="17634">MSGRGLDCILVPLLIMFMFLLNVKYPFMPPFTNGMAKDHSGKVIVITHEQAAINKEKEKLRVEQLAKEAEEIKSSYAKAYRDCNEKSWAEYGATSAISVEYAFNSYDKTCYKTTMQGDLLDGTEGNYGKNFKILYETEFVRSELRDYMLVYRE</sequence>
<keyword evidence="2" id="KW-0812">Transmembrane</keyword>
<dbReference type="Proteomes" id="UP000050346">
    <property type="component" value="Unassembled WGS sequence"/>
</dbReference>
<dbReference type="EMBL" id="LJQG01000124">
    <property type="protein sequence ID" value="KPX20433.1"/>
    <property type="molecule type" value="Genomic_DNA"/>
</dbReference>
<proteinExistence type="predicted"/>
<dbReference type="RefSeq" id="WP_044324933.1">
    <property type="nucleotide sequence ID" value="NZ_JYHG01000121.1"/>
</dbReference>
<feature type="transmembrane region" description="Helical" evidence="2">
    <location>
        <begin position="7"/>
        <end position="27"/>
    </location>
</feature>
<keyword evidence="2" id="KW-1133">Transmembrane helix</keyword>
<evidence type="ECO:0000313" key="4">
    <source>
        <dbReference type="Proteomes" id="UP000050346"/>
    </source>
</evidence>
<reference evidence="3 4" key="1">
    <citation type="submission" date="2015-09" db="EMBL/GenBank/DDBJ databases">
        <title>Genome announcement of multiple Pseudomonas syringae strains.</title>
        <authorList>
            <person name="Thakur S."/>
            <person name="Wang P.W."/>
            <person name="Gong Y."/>
            <person name="Weir B.S."/>
            <person name="Guttman D.S."/>
        </authorList>
    </citation>
    <scope>NUCLEOTIDE SEQUENCE [LARGE SCALE GENOMIC DNA]</scope>
    <source>
        <strain evidence="3 4">ICMP9150</strain>
    </source>
</reference>
<accession>A0A0P9Q7I5</accession>
<protein>
    <submittedName>
        <fullName evidence="3">Integrase</fullName>
    </submittedName>
</protein>
<evidence type="ECO:0000313" key="3">
    <source>
        <dbReference type="EMBL" id="KPX20433.1"/>
    </source>
</evidence>
<comment type="caution">
    <text evidence="3">The sequence shown here is derived from an EMBL/GenBank/DDBJ whole genome shotgun (WGS) entry which is preliminary data.</text>
</comment>
<keyword evidence="1" id="KW-0175">Coiled coil</keyword>
<evidence type="ECO:0000256" key="2">
    <source>
        <dbReference type="SAM" id="Phobius"/>
    </source>
</evidence>
<dbReference type="PATRIC" id="fig|235272.12.peg.4471"/>
<gene>
    <name evidence="3" type="ORF">ALO71_200093</name>
</gene>